<dbReference type="KEGG" id="rsin:B6N60_02001"/>
<organism evidence="2 3">
    <name type="scientific">Richelia sinica FACHB-800</name>
    <dbReference type="NCBI Taxonomy" id="1357546"/>
    <lineage>
        <taxon>Bacteria</taxon>
        <taxon>Bacillati</taxon>
        <taxon>Cyanobacteriota</taxon>
        <taxon>Cyanophyceae</taxon>
        <taxon>Nostocales</taxon>
        <taxon>Nostocaceae</taxon>
        <taxon>Richelia</taxon>
    </lineage>
</organism>
<evidence type="ECO:0000259" key="1">
    <source>
        <dbReference type="Pfam" id="PF00535"/>
    </source>
</evidence>
<dbReference type="RefSeq" id="WP_190606335.1">
    <property type="nucleotide sequence ID" value="NZ_CP021056.1"/>
</dbReference>
<dbReference type="PANTHER" id="PTHR22916">
    <property type="entry name" value="GLYCOSYLTRANSFERASE"/>
    <property type="match status" value="1"/>
</dbReference>
<name>A0A975Y4L5_9NOST</name>
<dbReference type="InterPro" id="IPR001173">
    <property type="entry name" value="Glyco_trans_2-like"/>
</dbReference>
<dbReference type="Pfam" id="PF00535">
    <property type="entry name" value="Glycos_transf_2"/>
    <property type="match status" value="1"/>
</dbReference>
<gene>
    <name evidence="2" type="ORF">B6N60_02001</name>
</gene>
<reference evidence="2" key="1">
    <citation type="submission" date="2017-04" db="EMBL/GenBank/DDBJ databases">
        <title>Genome deletions in a multicellular cyanobacterial endosymbiont for morphological adaptation in marine diatoms.</title>
        <authorList>
            <person name="Wang Y."/>
            <person name="Gao H."/>
            <person name="Li R."/>
            <person name="Xu X."/>
        </authorList>
    </citation>
    <scope>NUCLEOTIDE SEQUENCE</scope>
    <source>
        <strain evidence="2">FACHB 800</strain>
    </source>
</reference>
<protein>
    <submittedName>
        <fullName evidence="2">Glucosyltransferase</fullName>
    </submittedName>
</protein>
<dbReference type="EMBL" id="CP021056">
    <property type="protein sequence ID" value="QXE23311.1"/>
    <property type="molecule type" value="Genomic_DNA"/>
</dbReference>
<proteinExistence type="predicted"/>
<evidence type="ECO:0000313" key="3">
    <source>
        <dbReference type="Proteomes" id="UP000683511"/>
    </source>
</evidence>
<accession>A0A975Y4L5</accession>
<keyword evidence="3" id="KW-1185">Reference proteome</keyword>
<feature type="domain" description="Glycosyltransferase 2-like" evidence="1">
    <location>
        <begin position="9"/>
        <end position="171"/>
    </location>
</feature>
<evidence type="ECO:0000313" key="2">
    <source>
        <dbReference type="EMBL" id="QXE23311.1"/>
    </source>
</evidence>
<dbReference type="SUPFAM" id="SSF53448">
    <property type="entry name" value="Nucleotide-diphospho-sugar transferases"/>
    <property type="match status" value="1"/>
</dbReference>
<dbReference type="Gene3D" id="3.90.550.10">
    <property type="entry name" value="Spore Coat Polysaccharide Biosynthesis Protein SpsA, Chain A"/>
    <property type="match status" value="1"/>
</dbReference>
<dbReference type="Proteomes" id="UP000683511">
    <property type="component" value="Chromosome"/>
</dbReference>
<dbReference type="AlphaFoldDB" id="A0A975Y4L5"/>
<dbReference type="GO" id="GO:0016758">
    <property type="term" value="F:hexosyltransferase activity"/>
    <property type="evidence" value="ECO:0007669"/>
    <property type="project" value="UniProtKB-ARBA"/>
</dbReference>
<sequence>MTNISPLVTVIIPAYNAARFLPATINSIQQQTYSNWELLIINDGSTDDTVEVVKKYQEKNPCIQLINQFNQGVSQARNLGVEKSKGQFIAFLDADDQWLPDKLQQHLKHFQFHPHLGVSFSQVEILNQAGEPTGQVSSSRLHHLKPEHLLSENPTTTTSNWVVRREVFAQVGGFAPDMSYSEDLEWLLRVICTGLWEIEGINQVLTRYRTSSGGLSSHLYRMEDGWNQLVQKAKIYAPQLVEDHFALAQALHLRYLARRAFRLHLPAEVGVDFMTRALASDWRLLFHQPHRTVLTLMAVFGDLLMEKILFI</sequence>
<dbReference type="CDD" id="cd00761">
    <property type="entry name" value="Glyco_tranf_GTA_type"/>
    <property type="match status" value="1"/>
</dbReference>
<dbReference type="PANTHER" id="PTHR22916:SF3">
    <property type="entry name" value="UDP-GLCNAC:BETAGAL BETA-1,3-N-ACETYLGLUCOSAMINYLTRANSFERASE-LIKE PROTEIN 1"/>
    <property type="match status" value="1"/>
</dbReference>
<dbReference type="InterPro" id="IPR029044">
    <property type="entry name" value="Nucleotide-diphossugar_trans"/>
</dbReference>